<feature type="domain" description="Exonuclease VII large subunit C-terminal" evidence="6">
    <location>
        <begin position="137"/>
        <end position="358"/>
    </location>
</feature>
<keyword evidence="4 5" id="KW-0269">Exonuclease</keyword>
<dbReference type="PANTHER" id="PTHR30008">
    <property type="entry name" value="EXODEOXYRIBONUCLEASE 7 LARGE SUBUNIT"/>
    <property type="match status" value="1"/>
</dbReference>
<dbReference type="GO" id="GO:0003676">
    <property type="term" value="F:nucleic acid binding"/>
    <property type="evidence" value="ECO:0007669"/>
    <property type="project" value="InterPro"/>
</dbReference>
<dbReference type="Pfam" id="PF02601">
    <property type="entry name" value="Exonuc_VII_L"/>
    <property type="match status" value="1"/>
</dbReference>
<evidence type="ECO:0000256" key="1">
    <source>
        <dbReference type="ARBA" id="ARBA00022490"/>
    </source>
</evidence>
<keyword evidence="2 5" id="KW-0540">Nuclease</keyword>
<keyword evidence="3 5" id="KW-0378">Hydrolase</keyword>
<evidence type="ECO:0000259" key="7">
    <source>
        <dbReference type="Pfam" id="PF13742"/>
    </source>
</evidence>
<evidence type="ECO:0000256" key="2">
    <source>
        <dbReference type="ARBA" id="ARBA00022722"/>
    </source>
</evidence>
<evidence type="ECO:0000256" key="5">
    <source>
        <dbReference type="RuleBase" id="RU004355"/>
    </source>
</evidence>
<reference evidence="8 9" key="1">
    <citation type="submission" date="2016-11" db="EMBL/GenBank/DDBJ databases">
        <authorList>
            <person name="Jaros S."/>
            <person name="Januszkiewicz K."/>
            <person name="Wedrychowicz H."/>
        </authorList>
    </citation>
    <scope>NUCLEOTIDE SEQUENCE [LARGE SCALE GENOMIC DNA]</scope>
    <source>
        <strain evidence="8 9">KHT3</strain>
    </source>
</reference>
<protein>
    <recommendedName>
        <fullName evidence="5">Exodeoxyribonuclease 7 large subunit</fullName>
        <ecNumber evidence="5">3.1.11.6</ecNumber>
    </recommendedName>
</protein>
<sequence>MITKRYSLFELNRLVRESIECEMPDEYWVEAELSECRESRGHCYMELIQKDEQTATPIAKASAKCWANKWLTIRPYFERTTGQPLHAGMKVLLQVYPQFHEAYGFSWIVNDIDPTYTIGDMARKRQEIIKKLKDEGVFDLQKELQLPLFCQHIAVISSQTAAGYGDFCNQLADNPYGFKFETQLFPAIMQGEGVEQSIIDALERIYNSDFDCVVIIRGGGATSDMSGFDTLALAENVANFPLPIITGIGHDRDESILDMVSHTRVKTPTAAAALLIDHLKVVLDTLIDSQNRITQYVQQKLSIVNYQLSTVQEAIPRLFSVVKTRQETKIDLFAQRMLTSVDRRLVSEQHRLELIDEKLKALDPTLLLKRGYSITIHNGRAVKDATTLQPGDEIETRLAKGTVKSIIKSV</sequence>
<gene>
    <name evidence="8" type="ORF">SAMN05216463_11316</name>
</gene>
<dbReference type="CDD" id="cd04489">
    <property type="entry name" value="ExoVII_LU_OBF"/>
    <property type="match status" value="1"/>
</dbReference>
<dbReference type="OrthoDB" id="9802795at2"/>
<feature type="domain" description="OB-fold nucleic acid binding" evidence="7">
    <location>
        <begin position="6"/>
        <end position="113"/>
    </location>
</feature>
<dbReference type="NCBIfam" id="TIGR00237">
    <property type="entry name" value="xseA"/>
    <property type="match status" value="1"/>
</dbReference>
<evidence type="ECO:0000313" key="9">
    <source>
        <dbReference type="Proteomes" id="UP000184130"/>
    </source>
</evidence>
<dbReference type="GO" id="GO:0008855">
    <property type="term" value="F:exodeoxyribonuclease VII activity"/>
    <property type="evidence" value="ECO:0007669"/>
    <property type="project" value="UniProtKB-UniRule"/>
</dbReference>
<dbReference type="AlphaFoldDB" id="A0A1M6VLC8"/>
<comment type="subcellular location">
    <subcellularLocation>
        <location evidence="5">Cytoplasm</location>
    </subcellularLocation>
</comment>
<evidence type="ECO:0000256" key="3">
    <source>
        <dbReference type="ARBA" id="ARBA00022801"/>
    </source>
</evidence>
<evidence type="ECO:0000313" key="8">
    <source>
        <dbReference type="EMBL" id="SHK82046.1"/>
    </source>
</evidence>
<evidence type="ECO:0000256" key="4">
    <source>
        <dbReference type="ARBA" id="ARBA00022839"/>
    </source>
</evidence>
<evidence type="ECO:0000259" key="6">
    <source>
        <dbReference type="Pfam" id="PF02601"/>
    </source>
</evidence>
<keyword evidence="1" id="KW-0963">Cytoplasm</keyword>
<dbReference type="EC" id="3.1.11.6" evidence="5"/>
<organism evidence="8 9">
    <name type="scientific">Xylanibacter ruminicola</name>
    <name type="common">Prevotella ruminicola</name>
    <dbReference type="NCBI Taxonomy" id="839"/>
    <lineage>
        <taxon>Bacteria</taxon>
        <taxon>Pseudomonadati</taxon>
        <taxon>Bacteroidota</taxon>
        <taxon>Bacteroidia</taxon>
        <taxon>Bacteroidales</taxon>
        <taxon>Prevotellaceae</taxon>
        <taxon>Xylanibacter</taxon>
    </lineage>
</organism>
<accession>A0A1M6VLC8</accession>
<comment type="catalytic activity">
    <reaction evidence="5">
        <text>Exonucleolytic cleavage in either 5'- to 3'- or 3'- to 5'-direction to yield nucleoside 5'-phosphates.</text>
        <dbReference type="EC" id="3.1.11.6"/>
    </reaction>
</comment>
<dbReference type="InterPro" id="IPR025824">
    <property type="entry name" value="OB-fold_nuc-bd_dom"/>
</dbReference>
<dbReference type="EMBL" id="FRBD01000013">
    <property type="protein sequence ID" value="SHK82046.1"/>
    <property type="molecule type" value="Genomic_DNA"/>
</dbReference>
<dbReference type="PANTHER" id="PTHR30008:SF0">
    <property type="entry name" value="EXODEOXYRIBONUCLEASE 7 LARGE SUBUNIT"/>
    <property type="match status" value="1"/>
</dbReference>
<dbReference type="InterPro" id="IPR020579">
    <property type="entry name" value="Exonuc_VII_lsu_C"/>
</dbReference>
<dbReference type="Pfam" id="PF13742">
    <property type="entry name" value="tRNA_anti_2"/>
    <property type="match status" value="1"/>
</dbReference>
<proteinExistence type="inferred from homology"/>
<name>A0A1M6VLC8_XYLRU</name>
<dbReference type="Proteomes" id="UP000184130">
    <property type="component" value="Unassembled WGS sequence"/>
</dbReference>
<dbReference type="GO" id="GO:0005737">
    <property type="term" value="C:cytoplasm"/>
    <property type="evidence" value="ECO:0007669"/>
    <property type="project" value="UniProtKB-SubCell"/>
</dbReference>
<dbReference type="InterPro" id="IPR003753">
    <property type="entry name" value="Exonuc_VII_L"/>
</dbReference>
<dbReference type="GO" id="GO:0006308">
    <property type="term" value="P:DNA catabolic process"/>
    <property type="evidence" value="ECO:0007669"/>
    <property type="project" value="UniProtKB-UniRule"/>
</dbReference>
<dbReference type="RefSeq" id="WP_073208756.1">
    <property type="nucleotide sequence ID" value="NZ_FRBD01000013.1"/>
</dbReference>
<dbReference type="GO" id="GO:0009318">
    <property type="term" value="C:exodeoxyribonuclease VII complex"/>
    <property type="evidence" value="ECO:0007669"/>
    <property type="project" value="UniProtKB-UniRule"/>
</dbReference>
<comment type="similarity">
    <text evidence="5">Belongs to the XseA family.</text>
</comment>